<dbReference type="InterPro" id="IPR005017">
    <property type="entry name" value="OMPP1/FadL/TodX"/>
</dbReference>
<keyword evidence="7" id="KW-0998">Cell outer membrane</keyword>
<evidence type="ECO:0000256" key="3">
    <source>
        <dbReference type="ARBA" id="ARBA00022452"/>
    </source>
</evidence>
<evidence type="ECO:0000256" key="1">
    <source>
        <dbReference type="ARBA" id="ARBA00004571"/>
    </source>
</evidence>
<feature type="signal peptide" evidence="8">
    <location>
        <begin position="1"/>
        <end position="18"/>
    </location>
</feature>
<protein>
    <recommendedName>
        <fullName evidence="11">Long-chain fatty acid transport protein</fullName>
    </recommendedName>
</protein>
<comment type="subcellular location">
    <subcellularLocation>
        <location evidence="1">Cell outer membrane</location>
        <topology evidence="1">Multi-pass membrane protein</topology>
    </subcellularLocation>
</comment>
<dbReference type="Proteomes" id="UP001611383">
    <property type="component" value="Chromosome"/>
</dbReference>
<dbReference type="RefSeq" id="WP_395813527.1">
    <property type="nucleotide sequence ID" value="NZ_CP043494.1"/>
</dbReference>
<dbReference type="Gene3D" id="2.40.160.60">
    <property type="entry name" value="Outer membrane protein transport protein (OMPP1/FadL/TodX)"/>
    <property type="match status" value="1"/>
</dbReference>
<keyword evidence="6" id="KW-0472">Membrane</keyword>
<organism evidence="9 10">
    <name type="scientific">Archangium minus</name>
    <dbReference type="NCBI Taxonomy" id="83450"/>
    <lineage>
        <taxon>Bacteria</taxon>
        <taxon>Pseudomonadati</taxon>
        <taxon>Myxococcota</taxon>
        <taxon>Myxococcia</taxon>
        <taxon>Myxococcales</taxon>
        <taxon>Cystobacterineae</taxon>
        <taxon>Archangiaceae</taxon>
        <taxon>Archangium</taxon>
    </lineage>
</organism>
<reference evidence="9 10" key="1">
    <citation type="submission" date="2019-08" db="EMBL/GenBank/DDBJ databases">
        <title>Archangium and Cystobacter genomes.</title>
        <authorList>
            <person name="Chen I.-C.K."/>
            <person name="Wielgoss S."/>
        </authorList>
    </citation>
    <scope>NUCLEOTIDE SEQUENCE [LARGE SCALE GENOMIC DNA]</scope>
    <source>
        <strain evidence="9 10">Cbm 6</strain>
    </source>
</reference>
<evidence type="ECO:0000256" key="6">
    <source>
        <dbReference type="ARBA" id="ARBA00023136"/>
    </source>
</evidence>
<accession>A0ABY9WH98</accession>
<feature type="chain" id="PRO_5045387794" description="Long-chain fatty acid transport protein" evidence="8">
    <location>
        <begin position="19"/>
        <end position="471"/>
    </location>
</feature>
<dbReference type="SUPFAM" id="SSF56935">
    <property type="entry name" value="Porins"/>
    <property type="match status" value="1"/>
</dbReference>
<evidence type="ECO:0000256" key="4">
    <source>
        <dbReference type="ARBA" id="ARBA00022692"/>
    </source>
</evidence>
<evidence type="ECO:0000313" key="9">
    <source>
        <dbReference type="EMBL" id="WNG43088.1"/>
    </source>
</evidence>
<name>A0ABY9WH98_9BACT</name>
<keyword evidence="10" id="KW-1185">Reference proteome</keyword>
<keyword evidence="3" id="KW-1134">Transmembrane beta strand</keyword>
<evidence type="ECO:0000256" key="8">
    <source>
        <dbReference type="SAM" id="SignalP"/>
    </source>
</evidence>
<evidence type="ECO:0008006" key="11">
    <source>
        <dbReference type="Google" id="ProtNLM"/>
    </source>
</evidence>
<evidence type="ECO:0000313" key="10">
    <source>
        <dbReference type="Proteomes" id="UP001611383"/>
    </source>
</evidence>
<dbReference type="EMBL" id="CP043494">
    <property type="protein sequence ID" value="WNG43088.1"/>
    <property type="molecule type" value="Genomic_DNA"/>
</dbReference>
<keyword evidence="5 8" id="KW-0732">Signal</keyword>
<dbReference type="PANTHER" id="PTHR35093:SF8">
    <property type="entry name" value="OUTER MEMBRANE PROTEIN NMB0088-RELATED"/>
    <property type="match status" value="1"/>
</dbReference>
<evidence type="ECO:0000256" key="2">
    <source>
        <dbReference type="ARBA" id="ARBA00008163"/>
    </source>
</evidence>
<comment type="similarity">
    <text evidence="2">Belongs to the OmpP1/FadL family.</text>
</comment>
<dbReference type="PANTHER" id="PTHR35093">
    <property type="entry name" value="OUTER MEMBRANE PROTEIN NMB0088-RELATED"/>
    <property type="match status" value="1"/>
</dbReference>
<gene>
    <name evidence="9" type="ORF">F0U60_02495</name>
</gene>
<dbReference type="Pfam" id="PF03349">
    <property type="entry name" value="Toluene_X"/>
    <property type="match status" value="1"/>
</dbReference>
<keyword evidence="4" id="KW-0812">Transmembrane</keyword>
<evidence type="ECO:0000256" key="7">
    <source>
        <dbReference type="ARBA" id="ARBA00023237"/>
    </source>
</evidence>
<sequence length="471" mass="49925">MKALTILTMLLCPLLASASGLYVGDRGVRPLGRGGAFVAGADDLGALWYNPAGLMDAGASVLFDGAWVRSSTDFTRQALVTDGAGATRMSELPSVRGSSEFLPIPTLAGSWVLGERKQFVVAAGVLAPQMAVMRYPLVLEDGTPSPARYSLVSLDGSLLVIPGVSAAYRPFDFLQVGAGVNVLTGSFVTQTVFNTSPPDRVLSAPEDPSYDALAELRATGLLAPSASFGVIVRPREWLRVGLSGQLGYTLDAPATVRVRLPSAAVFAQARQDGEGARLKLVLPAILRAGVEVRPLDALRVELGYAREFWSSHEAIDIVPEDVRIHDVIGIPSPFNVPAISIPRRFKDSQSFRLGGEYSLAVGRALAFDVRAGLSYEQSAIPAAYLAPLTVDSDKVTGSVGLGLRLGARLRLDAVYSQAFGGQREVSPSEAAVPRINPLAGEQFPTAPVNGGRYQVQTRILGVGLRYQPQTL</sequence>
<proteinExistence type="inferred from homology"/>
<evidence type="ECO:0000256" key="5">
    <source>
        <dbReference type="ARBA" id="ARBA00022729"/>
    </source>
</evidence>